<reference evidence="4 5" key="1">
    <citation type="submission" date="2018-05" db="EMBL/GenBank/DDBJ databases">
        <title>Salinimonas sp. HMF8227 Genome sequencing and assembly.</title>
        <authorList>
            <person name="Kang H."/>
            <person name="Kang J."/>
            <person name="Cha I."/>
            <person name="Kim H."/>
            <person name="Joh K."/>
        </authorList>
    </citation>
    <scope>NUCLEOTIDE SEQUENCE [LARGE SCALE GENOMIC DNA]</scope>
    <source>
        <strain evidence="4 5">HMF8227</strain>
    </source>
</reference>
<evidence type="ECO:0000313" key="5">
    <source>
        <dbReference type="Proteomes" id="UP000245728"/>
    </source>
</evidence>
<feature type="domain" description="Nitroreductase" evidence="3">
    <location>
        <begin position="188"/>
        <end position="243"/>
    </location>
</feature>
<dbReference type="GO" id="GO:0016491">
    <property type="term" value="F:oxidoreductase activity"/>
    <property type="evidence" value="ECO:0007669"/>
    <property type="project" value="UniProtKB-KW"/>
</dbReference>
<dbReference type="KEGG" id="salh:HMF8227_00745"/>
<proteinExistence type="inferred from homology"/>
<dbReference type="RefSeq" id="WP_109338905.1">
    <property type="nucleotide sequence ID" value="NZ_CP029347.1"/>
</dbReference>
<organism evidence="4 5">
    <name type="scientific">Saliniradius amylolyticus</name>
    <dbReference type="NCBI Taxonomy" id="2183582"/>
    <lineage>
        <taxon>Bacteria</taxon>
        <taxon>Pseudomonadati</taxon>
        <taxon>Pseudomonadota</taxon>
        <taxon>Gammaproteobacteria</taxon>
        <taxon>Alteromonadales</taxon>
        <taxon>Alteromonadaceae</taxon>
        <taxon>Saliniradius</taxon>
    </lineage>
</organism>
<dbReference type="PANTHER" id="PTHR43673">
    <property type="entry name" value="NAD(P)H NITROREDUCTASE YDGI-RELATED"/>
    <property type="match status" value="1"/>
</dbReference>
<sequence>MFKALIRKVLPRSAIVSLKKNREDVRLLLLSLFAKSPFLSSLYYTLVSREFRREQHAVLNGRLTYYKTHQSLANTASSALLRRNTHRLEKGLIMRPRRPVFAEQYIQETVEAFAKMVNSRTSCEQELKWATDVLTDYFDVVEPTAVVTSARNVFEATGRRGDSGYVPYTDSDRSRSQIDDLQLELLFRQRRSTRWFRQSSVEDDKLDRAIQLASWAPSACNRQPFRFFVANGNEKAQQIAELAVGTGGFVHNIPCTIAVVGELSAYPLERDRHLIYIDGSLAAMQLMLALETLGLASCPLNWPDIDFREKAIAERLELAPEQRVVMLIAIGYAEHTGKIPYSQKKTVESLRQDVK</sequence>
<dbReference type="Gene3D" id="3.40.109.10">
    <property type="entry name" value="NADH Oxidase"/>
    <property type="match status" value="1"/>
</dbReference>
<dbReference type="CDD" id="cd02062">
    <property type="entry name" value="Nitro_FMN_reductase"/>
    <property type="match status" value="1"/>
</dbReference>
<dbReference type="InterPro" id="IPR000415">
    <property type="entry name" value="Nitroreductase-like"/>
</dbReference>
<dbReference type="OrthoDB" id="9802510at2"/>
<evidence type="ECO:0000259" key="3">
    <source>
        <dbReference type="Pfam" id="PF00881"/>
    </source>
</evidence>
<dbReference type="InterPro" id="IPR029479">
    <property type="entry name" value="Nitroreductase"/>
</dbReference>
<keyword evidence="2" id="KW-0560">Oxidoreductase</keyword>
<gene>
    <name evidence="4" type="ORF">HMF8227_00745</name>
</gene>
<dbReference type="EMBL" id="CP029347">
    <property type="protein sequence ID" value="AWL11241.1"/>
    <property type="molecule type" value="Genomic_DNA"/>
</dbReference>
<dbReference type="SUPFAM" id="SSF55469">
    <property type="entry name" value="FMN-dependent nitroreductase-like"/>
    <property type="match status" value="1"/>
</dbReference>
<feature type="domain" description="Nitroreductase" evidence="3">
    <location>
        <begin position="244"/>
        <end position="332"/>
    </location>
</feature>
<comment type="similarity">
    <text evidence="1">Belongs to the nitroreductase family.</text>
</comment>
<dbReference type="AlphaFoldDB" id="A0A2S2E0R7"/>
<evidence type="ECO:0000313" key="4">
    <source>
        <dbReference type="EMBL" id="AWL11241.1"/>
    </source>
</evidence>
<evidence type="ECO:0000256" key="2">
    <source>
        <dbReference type="ARBA" id="ARBA00023002"/>
    </source>
</evidence>
<protein>
    <recommendedName>
        <fullName evidence="3">Nitroreductase domain-containing protein</fullName>
    </recommendedName>
</protein>
<keyword evidence="5" id="KW-1185">Reference proteome</keyword>
<dbReference type="PANTHER" id="PTHR43673:SF10">
    <property type="entry name" value="NADH DEHYDROGENASE_NAD(P)H NITROREDUCTASE XCC3605-RELATED"/>
    <property type="match status" value="1"/>
</dbReference>
<dbReference type="Pfam" id="PF00881">
    <property type="entry name" value="Nitroreductase"/>
    <property type="match status" value="2"/>
</dbReference>
<accession>A0A2S2E0R7</accession>
<name>A0A2S2E0R7_9ALTE</name>
<evidence type="ECO:0000256" key="1">
    <source>
        <dbReference type="ARBA" id="ARBA00007118"/>
    </source>
</evidence>
<dbReference type="Proteomes" id="UP000245728">
    <property type="component" value="Chromosome"/>
</dbReference>